<accession>A0A1M7TAD4</accession>
<keyword evidence="3" id="KW-1185">Reference proteome</keyword>
<sequence>MGEHFALTVFSICIQAAVGIMLFVAIGRLMNKEGVFKNALLTATGLGIIGMLASLLHLGRPLSAMNALFQFGSSWLSREIWFTAIFVGLTVVAAVLLYVKPQASGAITGLSAGAALAGLIDVFAMAKIYSSASVPVWQGAATTIEFYAAALSMGAMLFLVLSQKEAGKMKKIVALTVAAVVAVQVAVVVPYLISLGVAGSGTALQASLMILGSLKTAVAIKWLFILAGAGLVLWQAKDEQSKSVSGVVAGGAALILVGQVVGRYVFYAAMVVSGVGLT</sequence>
<dbReference type="InterPro" id="IPR007059">
    <property type="entry name" value="DmsC"/>
</dbReference>
<dbReference type="GO" id="GO:0009390">
    <property type="term" value="C:dimethyl sulfoxide reductase complex"/>
    <property type="evidence" value="ECO:0007669"/>
    <property type="project" value="TreeGrafter"/>
</dbReference>
<gene>
    <name evidence="2" type="ORF">SAMN02745215_01694</name>
</gene>
<feature type="transmembrane region" description="Helical" evidence="1">
    <location>
        <begin position="213"/>
        <end position="234"/>
    </location>
</feature>
<dbReference type="GO" id="GO:0019645">
    <property type="term" value="P:anaerobic electron transport chain"/>
    <property type="evidence" value="ECO:0007669"/>
    <property type="project" value="InterPro"/>
</dbReference>
<dbReference type="AlphaFoldDB" id="A0A1M7TAD4"/>
<name>A0A1M7TAD4_9FIRM</name>
<dbReference type="GO" id="GO:0009389">
    <property type="term" value="F:dimethyl sulfoxide reductase activity"/>
    <property type="evidence" value="ECO:0007669"/>
    <property type="project" value="TreeGrafter"/>
</dbReference>
<dbReference type="PANTHER" id="PTHR38095">
    <property type="entry name" value="ANAEROBIC DIMETHYL SULFOXIDE REDUCTASE CHAIN YNFH"/>
    <property type="match status" value="1"/>
</dbReference>
<feature type="transmembrane region" description="Helical" evidence="1">
    <location>
        <begin position="80"/>
        <end position="99"/>
    </location>
</feature>
<reference evidence="3" key="1">
    <citation type="submission" date="2016-12" db="EMBL/GenBank/DDBJ databases">
        <authorList>
            <person name="Varghese N."/>
            <person name="Submissions S."/>
        </authorList>
    </citation>
    <scope>NUCLEOTIDE SEQUENCE [LARGE SCALE GENOMIC DNA]</scope>
    <source>
        <strain evidence="3">DSM 11544</strain>
    </source>
</reference>
<dbReference type="STRING" id="1121395.SAMN02745215_01694"/>
<organism evidence="2 3">
    <name type="scientific">Desulfitobacterium chlororespirans DSM 11544</name>
    <dbReference type="NCBI Taxonomy" id="1121395"/>
    <lineage>
        <taxon>Bacteria</taxon>
        <taxon>Bacillati</taxon>
        <taxon>Bacillota</taxon>
        <taxon>Clostridia</taxon>
        <taxon>Eubacteriales</taxon>
        <taxon>Desulfitobacteriaceae</taxon>
        <taxon>Desulfitobacterium</taxon>
    </lineage>
</organism>
<evidence type="ECO:0000313" key="2">
    <source>
        <dbReference type="EMBL" id="SHN67656.1"/>
    </source>
</evidence>
<feature type="transmembrane region" description="Helical" evidence="1">
    <location>
        <begin position="106"/>
        <end position="130"/>
    </location>
</feature>
<feature type="transmembrane region" description="Helical" evidence="1">
    <location>
        <begin position="39"/>
        <end position="60"/>
    </location>
</feature>
<proteinExistence type="predicted"/>
<evidence type="ECO:0000313" key="3">
    <source>
        <dbReference type="Proteomes" id="UP000184010"/>
    </source>
</evidence>
<protein>
    <submittedName>
        <fullName evidence="2">Anaerobic dimethyl sulfoxide reductase subunit C (DMSO reductase anchor subunit)</fullName>
    </submittedName>
</protein>
<keyword evidence="1" id="KW-0812">Transmembrane</keyword>
<dbReference type="Pfam" id="PF04976">
    <property type="entry name" value="DmsC"/>
    <property type="match status" value="1"/>
</dbReference>
<dbReference type="EMBL" id="FRDN01000006">
    <property type="protein sequence ID" value="SHN67656.1"/>
    <property type="molecule type" value="Genomic_DNA"/>
</dbReference>
<dbReference type="Proteomes" id="UP000184010">
    <property type="component" value="Unassembled WGS sequence"/>
</dbReference>
<dbReference type="GO" id="GO:0005886">
    <property type="term" value="C:plasma membrane"/>
    <property type="evidence" value="ECO:0007669"/>
    <property type="project" value="TreeGrafter"/>
</dbReference>
<evidence type="ECO:0000256" key="1">
    <source>
        <dbReference type="SAM" id="Phobius"/>
    </source>
</evidence>
<dbReference type="PANTHER" id="PTHR38095:SF2">
    <property type="entry name" value="ANAEROBIC DIMETHYL SULFOXIDE REDUCTASE CHAIN C"/>
    <property type="match status" value="1"/>
</dbReference>
<feature type="transmembrane region" description="Helical" evidence="1">
    <location>
        <begin position="172"/>
        <end position="193"/>
    </location>
</feature>
<dbReference type="RefSeq" id="WP_072772195.1">
    <property type="nucleotide sequence ID" value="NZ_FRDN01000006.1"/>
</dbReference>
<keyword evidence="1" id="KW-0472">Membrane</keyword>
<feature type="transmembrane region" description="Helical" evidence="1">
    <location>
        <begin position="246"/>
        <end position="266"/>
    </location>
</feature>
<feature type="transmembrane region" description="Helical" evidence="1">
    <location>
        <begin position="6"/>
        <end position="27"/>
    </location>
</feature>
<feature type="transmembrane region" description="Helical" evidence="1">
    <location>
        <begin position="136"/>
        <end position="160"/>
    </location>
</feature>
<keyword evidence="1" id="KW-1133">Transmembrane helix</keyword>